<proteinExistence type="predicted"/>
<gene>
    <name evidence="1" type="ORF">B0H67DRAFT_686104</name>
</gene>
<protein>
    <submittedName>
        <fullName evidence="1">Uncharacterized protein</fullName>
    </submittedName>
</protein>
<evidence type="ECO:0000313" key="2">
    <source>
        <dbReference type="Proteomes" id="UP001172102"/>
    </source>
</evidence>
<dbReference type="EMBL" id="JAUKUA010000006">
    <property type="protein sequence ID" value="KAK0707902.1"/>
    <property type="molecule type" value="Genomic_DNA"/>
</dbReference>
<accession>A0AA40DP22</accession>
<keyword evidence="2" id="KW-1185">Reference proteome</keyword>
<sequence length="84" mass="9877">MQPSWGSRGPAGETVVNFFRIFQHHEKKEETVWHHAPVSASLNSVYMRRADMKLMRIGMQWAREMRLLTESGRIKALPLREVDR</sequence>
<feature type="non-terminal residue" evidence="1">
    <location>
        <position position="84"/>
    </location>
</feature>
<dbReference type="Proteomes" id="UP001172102">
    <property type="component" value="Unassembled WGS sequence"/>
</dbReference>
<organism evidence="1 2">
    <name type="scientific">Lasiosphaeris hirsuta</name>
    <dbReference type="NCBI Taxonomy" id="260670"/>
    <lineage>
        <taxon>Eukaryota</taxon>
        <taxon>Fungi</taxon>
        <taxon>Dikarya</taxon>
        <taxon>Ascomycota</taxon>
        <taxon>Pezizomycotina</taxon>
        <taxon>Sordariomycetes</taxon>
        <taxon>Sordariomycetidae</taxon>
        <taxon>Sordariales</taxon>
        <taxon>Lasiosphaeriaceae</taxon>
        <taxon>Lasiosphaeris</taxon>
    </lineage>
</organism>
<evidence type="ECO:0000313" key="1">
    <source>
        <dbReference type="EMBL" id="KAK0707902.1"/>
    </source>
</evidence>
<name>A0AA40DP22_9PEZI</name>
<reference evidence="1" key="1">
    <citation type="submission" date="2023-06" db="EMBL/GenBank/DDBJ databases">
        <title>Genome-scale phylogeny and comparative genomics of the fungal order Sordariales.</title>
        <authorList>
            <consortium name="Lawrence Berkeley National Laboratory"/>
            <person name="Hensen N."/>
            <person name="Bonometti L."/>
            <person name="Westerberg I."/>
            <person name="Brannstrom I.O."/>
            <person name="Guillou S."/>
            <person name="Cros-Aarteil S."/>
            <person name="Calhoun S."/>
            <person name="Haridas S."/>
            <person name="Kuo A."/>
            <person name="Mondo S."/>
            <person name="Pangilinan J."/>
            <person name="Riley R."/>
            <person name="Labutti K."/>
            <person name="Andreopoulos B."/>
            <person name="Lipzen A."/>
            <person name="Chen C."/>
            <person name="Yanf M."/>
            <person name="Daum C."/>
            <person name="Ng V."/>
            <person name="Clum A."/>
            <person name="Steindorff A."/>
            <person name="Ohm R."/>
            <person name="Martin F."/>
            <person name="Silar P."/>
            <person name="Natvig D."/>
            <person name="Lalanne C."/>
            <person name="Gautier V."/>
            <person name="Ament-Velasquez S.L."/>
            <person name="Kruys A."/>
            <person name="Hutchinson M.I."/>
            <person name="Powell A.J."/>
            <person name="Barry K."/>
            <person name="Miller A.N."/>
            <person name="Grigoriev I.V."/>
            <person name="Debuchy R."/>
            <person name="Gladieux P."/>
            <person name="Thoren M.H."/>
            <person name="Johannesson H."/>
        </authorList>
    </citation>
    <scope>NUCLEOTIDE SEQUENCE</scope>
    <source>
        <strain evidence="1">SMH4607-1</strain>
    </source>
</reference>
<dbReference type="AlphaFoldDB" id="A0AA40DP22"/>
<comment type="caution">
    <text evidence="1">The sequence shown here is derived from an EMBL/GenBank/DDBJ whole genome shotgun (WGS) entry which is preliminary data.</text>
</comment>